<organism evidence="1 2">
    <name type="scientific">Gluconacetobacter entanii</name>
    <dbReference type="NCBI Taxonomy" id="108528"/>
    <lineage>
        <taxon>Bacteria</taxon>
        <taxon>Pseudomonadati</taxon>
        <taxon>Pseudomonadota</taxon>
        <taxon>Alphaproteobacteria</taxon>
        <taxon>Acetobacterales</taxon>
        <taxon>Acetobacteraceae</taxon>
        <taxon>Gluconacetobacter</taxon>
    </lineage>
</organism>
<keyword evidence="2" id="KW-1185">Reference proteome</keyword>
<dbReference type="RefSeq" id="WP_171791519.1">
    <property type="nucleotide sequence ID" value="NZ_JABJWD010000111.1"/>
</dbReference>
<name>A0ABT3K654_9PROT</name>
<proteinExistence type="predicted"/>
<reference evidence="1 2" key="1">
    <citation type="submission" date="2022-07" db="EMBL/GenBank/DDBJ databases">
        <title>Genome stability of Gluconacetobacter entanii AV429.</title>
        <authorList>
            <person name="Trcek J."/>
            <person name="Cepec E."/>
        </authorList>
    </citation>
    <scope>NUCLEOTIDE SEQUENCE [LARGE SCALE GENOMIC DNA]</scope>
    <source>
        <strain evidence="1 2">AV429_2022</strain>
    </source>
</reference>
<sequence length="45" mass="4726">MSILVAGLLLGFAGGFASAGCGVALFMWRRRRRARAVTMALGPSE</sequence>
<protein>
    <recommendedName>
        <fullName evidence="3">Molecular chaperone DnaJ</fullName>
    </recommendedName>
</protein>
<accession>A0ABT3K654</accession>
<evidence type="ECO:0000313" key="1">
    <source>
        <dbReference type="EMBL" id="MCW4590892.1"/>
    </source>
</evidence>
<evidence type="ECO:0000313" key="2">
    <source>
        <dbReference type="Proteomes" id="UP001526337"/>
    </source>
</evidence>
<dbReference type="Proteomes" id="UP001526337">
    <property type="component" value="Unassembled WGS sequence"/>
</dbReference>
<comment type="caution">
    <text evidence="1">The sequence shown here is derived from an EMBL/GenBank/DDBJ whole genome shotgun (WGS) entry which is preliminary data.</text>
</comment>
<gene>
    <name evidence="1" type="ORF">NO263_09900</name>
</gene>
<evidence type="ECO:0008006" key="3">
    <source>
        <dbReference type="Google" id="ProtNLM"/>
    </source>
</evidence>
<dbReference type="EMBL" id="JANGSQ010000103">
    <property type="protein sequence ID" value="MCW4590892.1"/>
    <property type="molecule type" value="Genomic_DNA"/>
</dbReference>